<dbReference type="Proteomes" id="UP000009005">
    <property type="component" value="Chromosome"/>
</dbReference>
<gene>
    <name evidence="2" type="ordered locus">WEN_00125</name>
</gene>
<dbReference type="STRING" id="1197325.WEN_00125"/>
<evidence type="ECO:0000313" key="3">
    <source>
        <dbReference type="Proteomes" id="UP000009005"/>
    </source>
</evidence>
<evidence type="ECO:0000313" key="2">
    <source>
        <dbReference type="EMBL" id="AFN64834.1"/>
    </source>
</evidence>
<protein>
    <submittedName>
        <fullName evidence="2">Uncharacterized protein</fullName>
    </submittedName>
</protein>
<dbReference type="HOGENOM" id="CLU_902621_0_0_14"/>
<accession>I6YKU6</accession>
<dbReference type="AlphaFoldDB" id="I6YKU6"/>
<dbReference type="RefSeq" id="WP_014849544.1">
    <property type="nucleotide sequence ID" value="NC_018149.1"/>
</dbReference>
<sequence>MISVPTLSKGLVTLGSFGGPSFFFGSNHLTLGGGQLDREIEIVSKFEGTNWKDGVITPVFDSWWLSGGFKNPVSYSYSYIARAKGTDYSEKTKFSKKTKRSTSLSDWEIRLVERVGSLQTSTTGDSESRKKSSPHRHLGGLTPKKFFLMGVNRTSNEVEMTGLVSLVKNKHNGIKQNCNQKEEKDNAIQKGFCDNVFFKAYYLGENKPGFIEAELKNDKNVRVGVLGIKDASGTMSVTFGAGKLNSNPTRWSRSAPMRVRVKDKDQNLYTGQKGSNNRPYVVVHDLMFAKGVLKGKWKDADDGSKSIIQLGMTDSESSPYALANESKGSTIPLSRNRQYYLWDPYYTEIKDGTLKTKDGHKLPWNVNFSLPYTISLVK</sequence>
<feature type="region of interest" description="Disordered" evidence="1">
    <location>
        <begin position="118"/>
        <end position="140"/>
    </location>
</feature>
<dbReference type="EMBL" id="CP003703">
    <property type="protein sequence ID" value="AFN64834.1"/>
    <property type="molecule type" value="Genomic_DNA"/>
</dbReference>
<dbReference type="PATRIC" id="fig|1197325.3.peg.26"/>
<reference evidence="2 3" key="1">
    <citation type="journal article" date="2012" name="J. Bacteriol.">
        <title>Complete genome sequence of Mycoplasma wenyonii strain Massachusetts.</title>
        <authorList>
            <person name="Dos Santos A.P."/>
            <person name="Guimaraes A.M."/>
            <person name="do Nascimento N.C."/>
            <person name="Sanmiguel P.J."/>
            <person name="Messick J.B."/>
        </authorList>
    </citation>
    <scope>NUCLEOTIDE SEQUENCE [LARGE SCALE GENOMIC DNA]</scope>
    <source>
        <strain evidence="2 3">Massachusetts</strain>
    </source>
</reference>
<name>I6YKU6_MYCWM</name>
<evidence type="ECO:0000256" key="1">
    <source>
        <dbReference type="SAM" id="MobiDB-lite"/>
    </source>
</evidence>
<proteinExistence type="predicted"/>
<keyword evidence="3" id="KW-1185">Reference proteome</keyword>
<dbReference type="KEGG" id="mwe:WEN_00125"/>
<organism evidence="2 3">
    <name type="scientific">Mycoplasma wenyonii (strain Massachusetts)</name>
    <name type="common">Eperythrozoon wenyonii</name>
    <dbReference type="NCBI Taxonomy" id="1197325"/>
    <lineage>
        <taxon>Bacteria</taxon>
        <taxon>Bacillati</taxon>
        <taxon>Mycoplasmatota</taxon>
        <taxon>Mollicutes</taxon>
        <taxon>Mycoplasmataceae</taxon>
        <taxon>Mycoplasma</taxon>
    </lineage>
</organism>